<dbReference type="CDD" id="cd11651">
    <property type="entry name" value="YPK1_N_like"/>
    <property type="match status" value="1"/>
</dbReference>
<accession>A0A367J3B6</accession>
<feature type="non-terminal residue" evidence="1">
    <location>
        <position position="212"/>
    </location>
</feature>
<keyword evidence="2" id="KW-1185">Reference proteome</keyword>
<protein>
    <submittedName>
        <fullName evidence="1">Uncharacterized protein</fullName>
    </submittedName>
</protein>
<sequence>MSETIDDPLLRGASYLTGTAFISKYFVDHSLGHSLVLDYTTNEPKNGVLLIRVCEARGISPPANITLPSVPPQPVHQNRNRDSLTRKQNWWLPYVVLEFDKNEILIDALGGDTANPIYQHRANFDVSRSSEVSISIYMRHPPTQGESTSRTTNDFFLGGVKIQPNFGSTKIEDQVLNIVGGTGMMHIQLCYRPQQVRYELDNLMFILTYLIA</sequence>
<organism evidence="1 2">
    <name type="scientific">Rhizopus azygosporus</name>
    <name type="common">Rhizopus microsporus var. azygosporus</name>
    <dbReference type="NCBI Taxonomy" id="86630"/>
    <lineage>
        <taxon>Eukaryota</taxon>
        <taxon>Fungi</taxon>
        <taxon>Fungi incertae sedis</taxon>
        <taxon>Mucoromycota</taxon>
        <taxon>Mucoromycotina</taxon>
        <taxon>Mucoromycetes</taxon>
        <taxon>Mucorales</taxon>
        <taxon>Mucorineae</taxon>
        <taxon>Rhizopodaceae</taxon>
        <taxon>Rhizopus</taxon>
    </lineage>
</organism>
<dbReference type="SUPFAM" id="SSF49562">
    <property type="entry name" value="C2 domain (Calcium/lipid-binding domain, CaLB)"/>
    <property type="match status" value="1"/>
</dbReference>
<name>A0A367J3B6_RHIAZ</name>
<gene>
    <name evidence="1" type="ORF">CU097_007891</name>
</gene>
<dbReference type="Proteomes" id="UP000252139">
    <property type="component" value="Unassembled WGS sequence"/>
</dbReference>
<comment type="caution">
    <text evidence="1">The sequence shown here is derived from an EMBL/GenBank/DDBJ whole genome shotgun (WGS) entry which is preliminary data.</text>
</comment>
<dbReference type="AlphaFoldDB" id="A0A367J3B6"/>
<dbReference type="OrthoDB" id="63267at2759"/>
<dbReference type="InterPro" id="IPR035892">
    <property type="entry name" value="C2_domain_sf"/>
</dbReference>
<reference evidence="1 2" key="1">
    <citation type="journal article" date="2018" name="G3 (Bethesda)">
        <title>Phylogenetic and Phylogenomic Definition of Rhizopus Species.</title>
        <authorList>
            <person name="Gryganskyi A.P."/>
            <person name="Golan J."/>
            <person name="Dolatabadi S."/>
            <person name="Mondo S."/>
            <person name="Robb S."/>
            <person name="Idnurm A."/>
            <person name="Muszewska A."/>
            <person name="Steczkiewicz K."/>
            <person name="Masonjones S."/>
            <person name="Liao H.L."/>
            <person name="Gajdeczka M.T."/>
            <person name="Anike F."/>
            <person name="Vuek A."/>
            <person name="Anishchenko I.M."/>
            <person name="Voigt K."/>
            <person name="de Hoog G.S."/>
            <person name="Smith M.E."/>
            <person name="Heitman J."/>
            <person name="Vilgalys R."/>
            <person name="Stajich J.E."/>
        </authorList>
    </citation>
    <scope>NUCLEOTIDE SEQUENCE [LARGE SCALE GENOMIC DNA]</scope>
    <source>
        <strain evidence="1 2">CBS 357.93</strain>
    </source>
</reference>
<evidence type="ECO:0000313" key="1">
    <source>
        <dbReference type="EMBL" id="RCH84221.1"/>
    </source>
</evidence>
<evidence type="ECO:0000313" key="2">
    <source>
        <dbReference type="Proteomes" id="UP000252139"/>
    </source>
</evidence>
<proteinExistence type="predicted"/>
<dbReference type="STRING" id="86630.A0A367J3B6"/>
<dbReference type="EMBL" id="PJQL01002427">
    <property type="protein sequence ID" value="RCH84221.1"/>
    <property type="molecule type" value="Genomic_DNA"/>
</dbReference>